<protein>
    <submittedName>
        <fullName evidence="1">N-formylglutamate deformylase</fullName>
        <ecNumber evidence="1">3.5.1.68</ecNumber>
    </submittedName>
</protein>
<sequence length="296" mass="33176">MSLERDFSLIPPFEVNAPAEQRIPFVFNSPHSGRYYPQSFLELSRLDSLSIRHSEDCYVDELFASAVRLGAPLLKAHFPRAFLDVNREAYELDPRMFTETLPPFINSQSARVAGGLGTVPRLVGEGQLIYPGRIPLAEAFYRIESLYKPYHRTLEGLLQSTRERFGYAVLIDCHSMPGGVRPGEVGSRPDFIIGDRFGRSCSERLTQAAIELLRELGYSVAHNKPYAGGFITEHYGRPAVACHALQIEINRSLYVNEQSLHKLAGFETLCGDLHQFLSYLTSLPDDLFIAPPLAAE</sequence>
<evidence type="ECO:0000313" key="1">
    <source>
        <dbReference type="EMBL" id="SPL63923.1"/>
    </source>
</evidence>
<dbReference type="EMBL" id="OOFM01000004">
    <property type="protein sequence ID" value="SPL63923.1"/>
    <property type="molecule type" value="Genomic_DNA"/>
</dbReference>
<accession>A0A2P9HIV6</accession>
<dbReference type="Pfam" id="PF05013">
    <property type="entry name" value="FGase"/>
    <property type="match status" value="1"/>
</dbReference>
<evidence type="ECO:0000313" key="2">
    <source>
        <dbReference type="Proteomes" id="UP000246073"/>
    </source>
</evidence>
<dbReference type="EC" id="3.5.1.68" evidence="1"/>
<reference evidence="2" key="1">
    <citation type="submission" date="2017-12" db="EMBL/GenBank/DDBJ databases">
        <authorList>
            <person name="Diaz M."/>
        </authorList>
    </citation>
    <scope>NUCLEOTIDE SEQUENCE [LARGE SCALE GENOMIC DNA]</scope>
    <source>
        <strain evidence="2">FI11154</strain>
    </source>
</reference>
<name>A0A2P9HIV6_9HYPH</name>
<dbReference type="SUPFAM" id="SSF53187">
    <property type="entry name" value="Zn-dependent exopeptidases"/>
    <property type="match status" value="1"/>
</dbReference>
<dbReference type="Proteomes" id="UP000246073">
    <property type="component" value="Unassembled WGS sequence"/>
</dbReference>
<organism evidence="1 2">
    <name type="scientific">Ochrobactrum soli</name>
    <dbReference type="NCBI Taxonomy" id="2448455"/>
    <lineage>
        <taxon>Bacteria</taxon>
        <taxon>Pseudomonadati</taxon>
        <taxon>Pseudomonadota</taxon>
        <taxon>Alphaproteobacteria</taxon>
        <taxon>Hyphomicrobiales</taxon>
        <taxon>Brucellaceae</taxon>
        <taxon>Brucella/Ochrobactrum group</taxon>
        <taxon>Ochrobactrum</taxon>
    </lineage>
</organism>
<dbReference type="GO" id="GO:0050129">
    <property type="term" value="F:N-formylglutamate deformylase activity"/>
    <property type="evidence" value="ECO:0007669"/>
    <property type="project" value="UniProtKB-EC"/>
</dbReference>
<proteinExistence type="predicted"/>
<dbReference type="InterPro" id="IPR007709">
    <property type="entry name" value="N-FG_amidohydro"/>
</dbReference>
<dbReference type="Gene3D" id="3.40.630.40">
    <property type="entry name" value="Zn-dependent exopeptidases"/>
    <property type="match status" value="1"/>
</dbReference>
<gene>
    <name evidence="1" type="ORF">OHAE_3855</name>
</gene>
<dbReference type="RefSeq" id="WP_109367767.1">
    <property type="nucleotide sequence ID" value="NZ_OOFM01000004.1"/>
</dbReference>
<keyword evidence="1" id="KW-0378">Hydrolase</keyword>
<dbReference type="AlphaFoldDB" id="A0A2P9HIV6"/>